<evidence type="ECO:0000313" key="2">
    <source>
        <dbReference type="EMBL" id="DAD29212.1"/>
    </source>
</evidence>
<feature type="region of interest" description="Disordered" evidence="1">
    <location>
        <begin position="70"/>
        <end position="115"/>
    </location>
</feature>
<proteinExistence type="predicted"/>
<keyword evidence="3" id="KW-1185">Reference proteome</keyword>
<organism evidence="2 3">
    <name type="scientific">Nelumbo nucifera</name>
    <name type="common">Sacred lotus</name>
    <dbReference type="NCBI Taxonomy" id="4432"/>
    <lineage>
        <taxon>Eukaryota</taxon>
        <taxon>Viridiplantae</taxon>
        <taxon>Streptophyta</taxon>
        <taxon>Embryophyta</taxon>
        <taxon>Tracheophyta</taxon>
        <taxon>Spermatophyta</taxon>
        <taxon>Magnoliopsida</taxon>
        <taxon>Proteales</taxon>
        <taxon>Nelumbonaceae</taxon>
        <taxon>Nelumbo</taxon>
    </lineage>
</organism>
<evidence type="ECO:0000256" key="1">
    <source>
        <dbReference type="SAM" id="MobiDB-lite"/>
    </source>
</evidence>
<sequence>MDSFSLFFFLPGFTLVCSYLPPVLEICISSLLSLHAARFFTGVRNFHLFLHPGKRQRIGARTSTQRCNGKLGSTGVSTISEHPGWDLMEPEPEDNGTVGPHGVGARGQWDTRSRR</sequence>
<name>A0A822YA73_NELNU</name>
<accession>A0A822YA73</accession>
<dbReference type="Proteomes" id="UP000607653">
    <property type="component" value="Unassembled WGS sequence"/>
</dbReference>
<comment type="caution">
    <text evidence="2">The sequence shown here is derived from an EMBL/GenBank/DDBJ whole genome shotgun (WGS) entry which is preliminary data.</text>
</comment>
<dbReference type="EMBL" id="DUZY01000002">
    <property type="protein sequence ID" value="DAD29212.1"/>
    <property type="molecule type" value="Genomic_DNA"/>
</dbReference>
<reference evidence="2 3" key="1">
    <citation type="journal article" date="2020" name="Mol. Biol. Evol.">
        <title>Distinct Expression and Methylation Patterns for Genes with Different Fates following a Single Whole-Genome Duplication in Flowering Plants.</title>
        <authorList>
            <person name="Shi T."/>
            <person name="Rahmani R.S."/>
            <person name="Gugger P.F."/>
            <person name="Wang M."/>
            <person name="Li H."/>
            <person name="Zhang Y."/>
            <person name="Li Z."/>
            <person name="Wang Q."/>
            <person name="Van de Peer Y."/>
            <person name="Marchal K."/>
            <person name="Chen J."/>
        </authorList>
    </citation>
    <scope>NUCLEOTIDE SEQUENCE [LARGE SCALE GENOMIC DNA]</scope>
    <source>
        <tissue evidence="2">Leaf</tissue>
    </source>
</reference>
<protein>
    <submittedName>
        <fullName evidence="2">Uncharacterized protein</fullName>
    </submittedName>
</protein>
<dbReference type="AlphaFoldDB" id="A0A822YA73"/>
<evidence type="ECO:0000313" key="3">
    <source>
        <dbReference type="Proteomes" id="UP000607653"/>
    </source>
</evidence>
<gene>
    <name evidence="2" type="ORF">HUJ06_030680</name>
</gene>